<name>A0A2T0Q9J4_9ACTN</name>
<proteinExistence type="predicted"/>
<dbReference type="Proteomes" id="UP000237846">
    <property type="component" value="Unassembled WGS sequence"/>
</dbReference>
<comment type="caution">
    <text evidence="1">The sequence shown here is derived from an EMBL/GenBank/DDBJ whole genome shotgun (WGS) entry which is preliminary data.</text>
</comment>
<evidence type="ECO:0000313" key="1">
    <source>
        <dbReference type="EMBL" id="PRY00538.1"/>
    </source>
</evidence>
<organism evidence="1 2">
    <name type="scientific">Allonocardiopsis opalescens</name>
    <dbReference type="NCBI Taxonomy" id="1144618"/>
    <lineage>
        <taxon>Bacteria</taxon>
        <taxon>Bacillati</taxon>
        <taxon>Actinomycetota</taxon>
        <taxon>Actinomycetes</taxon>
        <taxon>Streptosporangiales</taxon>
        <taxon>Allonocardiopsis</taxon>
    </lineage>
</organism>
<dbReference type="AlphaFoldDB" id="A0A2T0Q9J4"/>
<keyword evidence="2" id="KW-1185">Reference proteome</keyword>
<evidence type="ECO:0000313" key="2">
    <source>
        <dbReference type="Proteomes" id="UP000237846"/>
    </source>
</evidence>
<dbReference type="EMBL" id="PVZC01000002">
    <property type="protein sequence ID" value="PRY00538.1"/>
    <property type="molecule type" value="Genomic_DNA"/>
</dbReference>
<dbReference type="RefSeq" id="WP_170140909.1">
    <property type="nucleotide sequence ID" value="NZ_PVZC01000002.1"/>
</dbReference>
<gene>
    <name evidence="1" type="ORF">CLV72_102169</name>
</gene>
<protein>
    <submittedName>
        <fullName evidence="1">FXSXX-COOH protein</fullName>
    </submittedName>
</protein>
<accession>A0A2T0Q9J4</accession>
<sequence>MVGPDHDLESTLIDLTEIPLPELTDLDDSVLAHALRRIEELVATSEVSAEFDSSI</sequence>
<reference evidence="1 2" key="1">
    <citation type="submission" date="2018-03" db="EMBL/GenBank/DDBJ databases">
        <title>Genomic Encyclopedia of Archaeal and Bacterial Type Strains, Phase II (KMG-II): from individual species to whole genera.</title>
        <authorList>
            <person name="Goeker M."/>
        </authorList>
    </citation>
    <scope>NUCLEOTIDE SEQUENCE [LARGE SCALE GENOMIC DNA]</scope>
    <source>
        <strain evidence="1 2">DSM 45601</strain>
    </source>
</reference>